<evidence type="ECO:0000313" key="4">
    <source>
        <dbReference type="EMBL" id="TDY00461.1"/>
    </source>
</evidence>
<dbReference type="Proteomes" id="UP000294914">
    <property type="component" value="Unassembled WGS sequence"/>
</dbReference>
<dbReference type="Pfam" id="PF00596">
    <property type="entry name" value="Aldolase_II"/>
    <property type="match status" value="1"/>
</dbReference>
<dbReference type="GO" id="GO:0005829">
    <property type="term" value="C:cytosol"/>
    <property type="evidence" value="ECO:0007669"/>
    <property type="project" value="TreeGrafter"/>
</dbReference>
<accession>A0A4R8III8</accession>
<name>A0A4R8III8_9GAMM</name>
<evidence type="ECO:0000256" key="1">
    <source>
        <dbReference type="ARBA" id="ARBA00022723"/>
    </source>
</evidence>
<keyword evidence="2" id="KW-0456">Lyase</keyword>
<sequence length="187" mass="20211">MHPKDDLIRHYRWLRQYGINDSHSGNASVREGHTVWVTPTGACADTLAADDLVACDIDGTLGDGASLDARLHVMVYQKNPATRAVLHGHGAHTVALTLNGQDFTPPDFEGSYYFGTVPVLNIAYANYLAEAPEQVSAILAQHKITVVRGHGVYAQADTINLAYKWNCSLELSAKTAWLAQLAGTLPG</sequence>
<gene>
    <name evidence="4" type="ORF">EDC23_1962</name>
</gene>
<dbReference type="InterPro" id="IPR050197">
    <property type="entry name" value="Aldolase_class_II_sugar_metab"/>
</dbReference>
<proteinExistence type="predicted"/>
<protein>
    <submittedName>
        <fullName evidence="4">L-fuculose-phosphate aldolase</fullName>
    </submittedName>
</protein>
<dbReference type="OrthoDB" id="9805559at2"/>
<dbReference type="EMBL" id="SOQX01000005">
    <property type="protein sequence ID" value="TDY00461.1"/>
    <property type="molecule type" value="Genomic_DNA"/>
</dbReference>
<feature type="domain" description="Class II aldolase/adducin N-terminal" evidence="3">
    <location>
        <begin position="5"/>
        <end position="177"/>
    </location>
</feature>
<dbReference type="GO" id="GO:0016832">
    <property type="term" value="F:aldehyde-lyase activity"/>
    <property type="evidence" value="ECO:0007669"/>
    <property type="project" value="TreeGrafter"/>
</dbReference>
<evidence type="ECO:0000313" key="5">
    <source>
        <dbReference type="Proteomes" id="UP000294914"/>
    </source>
</evidence>
<keyword evidence="1" id="KW-0479">Metal-binding</keyword>
<dbReference type="InterPro" id="IPR001303">
    <property type="entry name" value="Aldolase_II/adducin_N"/>
</dbReference>
<dbReference type="GO" id="GO:0046872">
    <property type="term" value="F:metal ion binding"/>
    <property type="evidence" value="ECO:0007669"/>
    <property type="project" value="UniProtKB-KW"/>
</dbReference>
<comment type="caution">
    <text evidence="4">The sequence shown here is derived from an EMBL/GenBank/DDBJ whole genome shotgun (WGS) entry which is preliminary data.</text>
</comment>
<dbReference type="RefSeq" id="WP_134083986.1">
    <property type="nucleotide sequence ID" value="NZ_SOQX01000005.1"/>
</dbReference>
<dbReference type="GO" id="GO:0019323">
    <property type="term" value="P:pentose catabolic process"/>
    <property type="evidence" value="ECO:0007669"/>
    <property type="project" value="TreeGrafter"/>
</dbReference>
<dbReference type="AlphaFoldDB" id="A0A4R8III8"/>
<dbReference type="Gene3D" id="3.40.225.10">
    <property type="entry name" value="Class II aldolase/adducin N-terminal domain"/>
    <property type="match status" value="1"/>
</dbReference>
<dbReference type="InterPro" id="IPR036409">
    <property type="entry name" value="Aldolase_II/adducin_N_sf"/>
</dbReference>
<keyword evidence="5" id="KW-1185">Reference proteome</keyword>
<dbReference type="PANTHER" id="PTHR22789">
    <property type="entry name" value="FUCULOSE PHOSPHATE ALDOLASE"/>
    <property type="match status" value="1"/>
</dbReference>
<dbReference type="PANTHER" id="PTHR22789:SF0">
    <property type="entry name" value="3-OXO-TETRONATE 4-PHOSPHATE DECARBOXYLASE-RELATED"/>
    <property type="match status" value="1"/>
</dbReference>
<reference evidence="4 5" key="1">
    <citation type="submission" date="2019-03" db="EMBL/GenBank/DDBJ databases">
        <title>Genomic Encyclopedia of Type Strains, Phase IV (KMG-IV): sequencing the most valuable type-strain genomes for metagenomic binning, comparative biology and taxonomic classification.</title>
        <authorList>
            <person name="Goeker M."/>
        </authorList>
    </citation>
    <scope>NUCLEOTIDE SEQUENCE [LARGE SCALE GENOMIC DNA]</scope>
    <source>
        <strain evidence="4 5">DSM 16326</strain>
    </source>
</reference>
<organism evidence="4 5">
    <name type="scientific">Thiohalophilus thiocyanatoxydans</name>
    <dbReference type="NCBI Taxonomy" id="381308"/>
    <lineage>
        <taxon>Bacteria</taxon>
        <taxon>Pseudomonadati</taxon>
        <taxon>Pseudomonadota</taxon>
        <taxon>Gammaproteobacteria</taxon>
        <taxon>Thiohalomonadales</taxon>
        <taxon>Thiohalophilaceae</taxon>
        <taxon>Thiohalophilus</taxon>
    </lineage>
</organism>
<dbReference type="SUPFAM" id="SSF53639">
    <property type="entry name" value="AraD/HMP-PK domain-like"/>
    <property type="match status" value="1"/>
</dbReference>
<evidence type="ECO:0000256" key="2">
    <source>
        <dbReference type="ARBA" id="ARBA00023239"/>
    </source>
</evidence>
<dbReference type="SMART" id="SM01007">
    <property type="entry name" value="Aldolase_II"/>
    <property type="match status" value="1"/>
</dbReference>
<evidence type="ECO:0000259" key="3">
    <source>
        <dbReference type="SMART" id="SM01007"/>
    </source>
</evidence>